<sequence length="116" mass="11747">MSPKSILVTGCSVGGIGAAIAINLARGGHNVFATARTTSKIPPELSALPNVIVVQLDVTSKSSVEEAARTVGQSGVAGLDVLVNNAGAGYGMPILDMDVEKAQKLYDVNVWGPAAS</sequence>
<protein>
    <submittedName>
        <fullName evidence="3">Uncharacterized protein</fullName>
    </submittedName>
</protein>
<dbReference type="GO" id="GO:0005811">
    <property type="term" value="C:lipid droplet"/>
    <property type="evidence" value="ECO:0007669"/>
    <property type="project" value="TreeGrafter"/>
</dbReference>
<evidence type="ECO:0000256" key="1">
    <source>
        <dbReference type="ARBA" id="ARBA00006484"/>
    </source>
</evidence>
<comment type="caution">
    <text evidence="3">The sequence shown here is derived from an EMBL/GenBank/DDBJ whole genome shotgun (WGS) entry which is preliminary data.</text>
</comment>
<dbReference type="GO" id="GO:0005783">
    <property type="term" value="C:endoplasmic reticulum"/>
    <property type="evidence" value="ECO:0007669"/>
    <property type="project" value="TreeGrafter"/>
</dbReference>
<organism evidence="3 4">
    <name type="scientific">Neoarthrinium moseri</name>
    <dbReference type="NCBI Taxonomy" id="1658444"/>
    <lineage>
        <taxon>Eukaryota</taxon>
        <taxon>Fungi</taxon>
        <taxon>Dikarya</taxon>
        <taxon>Ascomycota</taxon>
        <taxon>Pezizomycotina</taxon>
        <taxon>Sordariomycetes</taxon>
        <taxon>Xylariomycetidae</taxon>
        <taxon>Amphisphaeriales</taxon>
        <taxon>Apiosporaceae</taxon>
        <taxon>Neoarthrinium</taxon>
    </lineage>
</organism>
<dbReference type="GO" id="GO:0006654">
    <property type="term" value="P:phosphatidic acid biosynthetic process"/>
    <property type="evidence" value="ECO:0007669"/>
    <property type="project" value="TreeGrafter"/>
</dbReference>
<evidence type="ECO:0000313" key="3">
    <source>
        <dbReference type="EMBL" id="KAI1874499.1"/>
    </source>
</evidence>
<dbReference type="EMBL" id="JAFIMR010000009">
    <property type="protein sequence ID" value="KAI1874499.1"/>
    <property type="molecule type" value="Genomic_DNA"/>
</dbReference>
<name>A0A9P9WQ94_9PEZI</name>
<dbReference type="Gene3D" id="3.40.50.720">
    <property type="entry name" value="NAD(P)-binding Rossmann-like Domain"/>
    <property type="match status" value="1"/>
</dbReference>
<dbReference type="InterPro" id="IPR002347">
    <property type="entry name" value="SDR_fam"/>
</dbReference>
<keyword evidence="4" id="KW-1185">Reference proteome</keyword>
<proteinExistence type="inferred from homology"/>
<evidence type="ECO:0000256" key="2">
    <source>
        <dbReference type="ARBA" id="ARBA00023002"/>
    </source>
</evidence>
<dbReference type="SUPFAM" id="SSF51735">
    <property type="entry name" value="NAD(P)-binding Rossmann-fold domains"/>
    <property type="match status" value="1"/>
</dbReference>
<dbReference type="AlphaFoldDB" id="A0A9P9WQ94"/>
<dbReference type="Proteomes" id="UP000829685">
    <property type="component" value="Unassembled WGS sequence"/>
</dbReference>
<accession>A0A9P9WQ94</accession>
<dbReference type="GO" id="GO:0004806">
    <property type="term" value="F:triacylglycerol lipase activity"/>
    <property type="evidence" value="ECO:0007669"/>
    <property type="project" value="TreeGrafter"/>
</dbReference>
<dbReference type="GO" id="GO:0019433">
    <property type="term" value="P:triglyceride catabolic process"/>
    <property type="evidence" value="ECO:0007669"/>
    <property type="project" value="TreeGrafter"/>
</dbReference>
<comment type="similarity">
    <text evidence="1">Belongs to the short-chain dehydrogenases/reductases (SDR) family.</text>
</comment>
<gene>
    <name evidence="3" type="ORF">JX265_004707</name>
</gene>
<dbReference type="Pfam" id="PF00106">
    <property type="entry name" value="adh_short"/>
    <property type="match status" value="1"/>
</dbReference>
<keyword evidence="2" id="KW-0560">Oxidoreductase</keyword>
<evidence type="ECO:0000313" key="4">
    <source>
        <dbReference type="Proteomes" id="UP000829685"/>
    </source>
</evidence>
<dbReference type="GO" id="GO:0000140">
    <property type="term" value="F:acylglycerone-phosphate reductase (NADP+) activity"/>
    <property type="evidence" value="ECO:0007669"/>
    <property type="project" value="TreeGrafter"/>
</dbReference>
<dbReference type="PANTHER" id="PTHR44169:SF6">
    <property type="entry name" value="NADPH-DEPENDENT 1-ACYLDIHYDROXYACETONE PHOSPHATE REDUCTASE"/>
    <property type="match status" value="1"/>
</dbReference>
<dbReference type="InterPro" id="IPR036291">
    <property type="entry name" value="NAD(P)-bd_dom_sf"/>
</dbReference>
<reference evidence="3" key="1">
    <citation type="submission" date="2021-03" db="EMBL/GenBank/DDBJ databases">
        <title>Revisited historic fungal species revealed as producer of novel bioactive compounds through whole genome sequencing and comparative genomics.</title>
        <authorList>
            <person name="Vignolle G.A."/>
            <person name="Hochenegger N."/>
            <person name="Mach R.L."/>
            <person name="Mach-Aigner A.R."/>
            <person name="Javad Rahimi M."/>
            <person name="Salim K.A."/>
            <person name="Chan C.M."/>
            <person name="Lim L.B.L."/>
            <person name="Cai F."/>
            <person name="Druzhinina I.S."/>
            <person name="U'Ren J.M."/>
            <person name="Derntl C."/>
        </authorList>
    </citation>
    <scope>NUCLEOTIDE SEQUENCE</scope>
    <source>
        <strain evidence="3">TUCIM 5799</strain>
    </source>
</reference>
<dbReference type="PANTHER" id="PTHR44169">
    <property type="entry name" value="NADPH-DEPENDENT 1-ACYLDIHYDROXYACETONE PHOSPHATE REDUCTASE"/>
    <property type="match status" value="1"/>
</dbReference>